<dbReference type="SMART" id="SM00054">
    <property type="entry name" value="EFh"/>
    <property type="match status" value="5"/>
</dbReference>
<dbReference type="SUPFAM" id="SSF47473">
    <property type="entry name" value="EF-hand"/>
    <property type="match status" value="3"/>
</dbReference>
<evidence type="ECO:0000256" key="2">
    <source>
        <dbReference type="ARBA" id="ARBA00022737"/>
    </source>
</evidence>
<evidence type="ECO:0000256" key="1">
    <source>
        <dbReference type="ARBA" id="ARBA00022723"/>
    </source>
</evidence>
<dbReference type="PROSITE" id="PS50222">
    <property type="entry name" value="EF_HAND_2"/>
    <property type="match status" value="2"/>
</dbReference>
<dbReference type="PROSITE" id="PS00018">
    <property type="entry name" value="EF_HAND_1"/>
    <property type="match status" value="3"/>
</dbReference>
<feature type="region of interest" description="Disordered" evidence="3">
    <location>
        <begin position="525"/>
        <end position="555"/>
    </location>
</feature>
<dbReference type="GO" id="GO:0005509">
    <property type="term" value="F:calcium ion binding"/>
    <property type="evidence" value="ECO:0007669"/>
    <property type="project" value="InterPro"/>
</dbReference>
<dbReference type="PANTHER" id="PTHR10827:SF98">
    <property type="entry name" value="45 KDA CALCIUM-BINDING PROTEIN"/>
    <property type="match status" value="1"/>
</dbReference>
<name>A0A517SGX4_9PLAN</name>
<sequence length="555" mass="60722" precursor="true">MNRTLDAWASGLLFAFALLNGPVLAQEAAPGPSDAQRVVLLAPAGPVLVGIRLETGSHSIRQVRDAFCDGLFKRLDADQSGKLEAAEQAYLPMFRRVGGGGAAAAQSFATEGVLTTEGLRKYIDDQLGPLFSVEMKAPRADQTVRLLDALDVNDDGVLSLEEVAESAKALARYDLDDDESLSVAELQPFPQSVRQAQRQQAAEEGRGSRVFLVAPPSDLAPVLAEMKKLYAVAEGIEAARCGLKEGAGGFDTNNDGRLDDNELRKWITDGAIDIELTAAWREVGRGLPPVLTTTIPKSPRLVPGRTVSRRQWEARVDDVPMQLNLFDNRGFAGNSVSLFLTKARTLDRDKNDYLDEAEFAGLGTNSPFTAVDLNHDGMVKTDEIREYFQTMSQLSQTRVVMTFSDDVVSLFQVMDADRTNRLSPREMMTLRERVQPFDRNGNGQFDPGDFVSKYTLTMAFAMPEGMEFTPAAMPMTGTTGGVRRTRLGGPLWYQRMDRNRDGDISWREFLGPRARFDAVDTDHDGLISKDEAEAAHALSPEASAQPAADTETPAP</sequence>
<dbReference type="InParanoid" id="A0A517SGX4"/>
<evidence type="ECO:0000313" key="7">
    <source>
        <dbReference type="Proteomes" id="UP000315700"/>
    </source>
</evidence>
<evidence type="ECO:0000313" key="6">
    <source>
        <dbReference type="EMBL" id="QDT55378.1"/>
    </source>
</evidence>
<accession>A0A517SGX4</accession>
<dbReference type="AlphaFoldDB" id="A0A517SGX4"/>
<keyword evidence="4" id="KW-0732">Signal</keyword>
<feature type="chain" id="PRO_5021743598" evidence="4">
    <location>
        <begin position="26"/>
        <end position="555"/>
    </location>
</feature>
<dbReference type="RefSeq" id="WP_197453391.1">
    <property type="nucleotide sequence ID" value="NZ_CP036271.1"/>
</dbReference>
<keyword evidence="2" id="KW-0677">Repeat</keyword>
<evidence type="ECO:0000259" key="5">
    <source>
        <dbReference type="PROSITE" id="PS50222"/>
    </source>
</evidence>
<keyword evidence="1" id="KW-0479">Metal-binding</keyword>
<dbReference type="Pfam" id="PF13202">
    <property type="entry name" value="EF-hand_5"/>
    <property type="match status" value="4"/>
</dbReference>
<feature type="compositionally biased region" description="Basic and acidic residues" evidence="3">
    <location>
        <begin position="525"/>
        <end position="534"/>
    </location>
</feature>
<dbReference type="PANTHER" id="PTHR10827">
    <property type="entry name" value="RETICULOCALBIN"/>
    <property type="match status" value="1"/>
</dbReference>
<dbReference type="InterPro" id="IPR002048">
    <property type="entry name" value="EF_hand_dom"/>
</dbReference>
<feature type="signal peptide" evidence="4">
    <location>
        <begin position="1"/>
        <end position="25"/>
    </location>
</feature>
<dbReference type="Proteomes" id="UP000315700">
    <property type="component" value="Chromosome"/>
</dbReference>
<dbReference type="EMBL" id="CP036271">
    <property type="protein sequence ID" value="QDT55378.1"/>
    <property type="molecule type" value="Genomic_DNA"/>
</dbReference>
<dbReference type="KEGG" id="ccos:Pan44_34210"/>
<proteinExistence type="predicted"/>
<gene>
    <name evidence="6" type="ORF">Pan44_34210</name>
</gene>
<dbReference type="InterPro" id="IPR011992">
    <property type="entry name" value="EF-hand-dom_pair"/>
</dbReference>
<evidence type="ECO:0000256" key="4">
    <source>
        <dbReference type="SAM" id="SignalP"/>
    </source>
</evidence>
<feature type="domain" description="EF-hand" evidence="5">
    <location>
        <begin position="138"/>
        <end position="173"/>
    </location>
</feature>
<feature type="domain" description="EF-hand" evidence="5">
    <location>
        <begin position="513"/>
        <end position="542"/>
    </location>
</feature>
<evidence type="ECO:0000256" key="3">
    <source>
        <dbReference type="SAM" id="MobiDB-lite"/>
    </source>
</evidence>
<keyword evidence="7" id="KW-1185">Reference proteome</keyword>
<organism evidence="6 7">
    <name type="scientific">Caulifigura coniformis</name>
    <dbReference type="NCBI Taxonomy" id="2527983"/>
    <lineage>
        <taxon>Bacteria</taxon>
        <taxon>Pseudomonadati</taxon>
        <taxon>Planctomycetota</taxon>
        <taxon>Planctomycetia</taxon>
        <taxon>Planctomycetales</taxon>
        <taxon>Planctomycetaceae</taxon>
        <taxon>Caulifigura</taxon>
    </lineage>
</organism>
<protein>
    <submittedName>
        <fullName evidence="6">Transaldolase/EF-hand domain-containing protein</fullName>
    </submittedName>
</protein>
<dbReference type="InterPro" id="IPR018247">
    <property type="entry name" value="EF_Hand_1_Ca_BS"/>
</dbReference>
<reference evidence="6 7" key="1">
    <citation type="submission" date="2019-02" db="EMBL/GenBank/DDBJ databases">
        <title>Deep-cultivation of Planctomycetes and their phenomic and genomic characterization uncovers novel biology.</title>
        <authorList>
            <person name="Wiegand S."/>
            <person name="Jogler M."/>
            <person name="Boedeker C."/>
            <person name="Pinto D."/>
            <person name="Vollmers J."/>
            <person name="Rivas-Marin E."/>
            <person name="Kohn T."/>
            <person name="Peeters S.H."/>
            <person name="Heuer A."/>
            <person name="Rast P."/>
            <person name="Oberbeckmann S."/>
            <person name="Bunk B."/>
            <person name="Jeske O."/>
            <person name="Meyerdierks A."/>
            <person name="Storesund J.E."/>
            <person name="Kallscheuer N."/>
            <person name="Luecker S."/>
            <person name="Lage O.M."/>
            <person name="Pohl T."/>
            <person name="Merkel B.J."/>
            <person name="Hornburger P."/>
            <person name="Mueller R.-W."/>
            <person name="Bruemmer F."/>
            <person name="Labrenz M."/>
            <person name="Spormann A.M."/>
            <person name="Op den Camp H."/>
            <person name="Overmann J."/>
            <person name="Amann R."/>
            <person name="Jetten M.S.M."/>
            <person name="Mascher T."/>
            <person name="Medema M.H."/>
            <person name="Devos D.P."/>
            <person name="Kaster A.-K."/>
            <person name="Ovreas L."/>
            <person name="Rohde M."/>
            <person name="Galperin M.Y."/>
            <person name="Jogler C."/>
        </authorList>
    </citation>
    <scope>NUCLEOTIDE SEQUENCE [LARGE SCALE GENOMIC DNA]</scope>
    <source>
        <strain evidence="6 7">Pan44</strain>
    </source>
</reference>
<dbReference type="Gene3D" id="1.10.238.10">
    <property type="entry name" value="EF-hand"/>
    <property type="match status" value="4"/>
</dbReference>